<keyword evidence="2" id="KW-0813">Transport</keyword>
<feature type="transmembrane region" description="Helical" evidence="7">
    <location>
        <begin position="368"/>
        <end position="391"/>
    </location>
</feature>
<dbReference type="PANTHER" id="PTHR23504">
    <property type="entry name" value="MAJOR FACILITATOR SUPERFAMILY DOMAIN-CONTAINING PROTEIN 10"/>
    <property type="match status" value="1"/>
</dbReference>
<feature type="transmembrane region" description="Helical" evidence="7">
    <location>
        <begin position="472"/>
        <end position="489"/>
    </location>
</feature>
<dbReference type="Gene3D" id="1.20.1250.20">
    <property type="entry name" value="MFS general substrate transporter like domains"/>
    <property type="match status" value="1"/>
</dbReference>
<feature type="transmembrane region" description="Helical" evidence="7">
    <location>
        <begin position="78"/>
        <end position="100"/>
    </location>
</feature>
<feature type="transmembrane region" description="Helical" evidence="7">
    <location>
        <begin position="336"/>
        <end position="356"/>
    </location>
</feature>
<dbReference type="Proteomes" id="UP001142393">
    <property type="component" value="Unassembled WGS sequence"/>
</dbReference>
<feature type="transmembrane region" description="Helical" evidence="7">
    <location>
        <begin position="232"/>
        <end position="254"/>
    </location>
</feature>
<feature type="transmembrane region" description="Helical" evidence="7">
    <location>
        <begin position="192"/>
        <end position="212"/>
    </location>
</feature>
<evidence type="ECO:0000259" key="8">
    <source>
        <dbReference type="PROSITE" id="PS50850"/>
    </source>
</evidence>
<evidence type="ECO:0000313" key="9">
    <source>
        <dbReference type="EMBL" id="KAJ3744011.1"/>
    </source>
</evidence>
<evidence type="ECO:0000256" key="1">
    <source>
        <dbReference type="ARBA" id="ARBA00004141"/>
    </source>
</evidence>
<dbReference type="GO" id="GO:0016020">
    <property type="term" value="C:membrane"/>
    <property type="evidence" value="ECO:0007669"/>
    <property type="project" value="UniProtKB-SubCell"/>
</dbReference>
<comment type="caution">
    <text evidence="9">The sequence shown here is derived from an EMBL/GenBank/DDBJ whole genome shotgun (WGS) entry which is preliminary data.</text>
</comment>
<evidence type="ECO:0000256" key="3">
    <source>
        <dbReference type="ARBA" id="ARBA00022692"/>
    </source>
</evidence>
<feature type="compositionally biased region" description="Polar residues" evidence="6">
    <location>
        <begin position="12"/>
        <end position="23"/>
    </location>
</feature>
<sequence>MTVERIDEESPLLTNETNNYTDNIQKRRRTTPTPLPKVQISILMLLQICEPITSQSIYPYINQLISELDITGGDERKVGYYAGLIESLFFVTEAMTVFQWSRASDHIGRKPILLIGLAGSMISMLLFGLSKTFWALVIRCVHPSLPTVTFRTGMRSYDSRCLTGLLNGNIGVMKSTIGDLTDSSNRAEGVSMLPVVWSLGAAIGPLIGGTFARPHERYPKVFTSPFWKTYPYFLPSLIGVSYVFVAFWITVFVFKETIPKKRRSRILSRTSSTDSSSSHNHRDGALPLRNLFTYRVLLSVSNYVALAFLNICFNALLPLFLAMPLDIGGLGLPPSAIGYVMGGYGAATGIFQFFWFAKVNRMLGEKRVFMTGMMVLPGCFAMMPIISLVAQRWGVSAIVWVMIAFTMMLAVIMDMAYGAIFMYITASPPTKAALGATHGLSQTSASISRAIGPALSTSLFSLSVQGNWLGGYAVYAIFGILSVASVLLARRLPDEVWEEEEYDDDHDNNES</sequence>
<keyword evidence="3 7" id="KW-0812">Transmembrane</keyword>
<dbReference type="SUPFAM" id="SSF103473">
    <property type="entry name" value="MFS general substrate transporter"/>
    <property type="match status" value="1"/>
</dbReference>
<proteinExistence type="predicted"/>
<dbReference type="InterPro" id="IPR011701">
    <property type="entry name" value="MFS"/>
</dbReference>
<evidence type="ECO:0000256" key="6">
    <source>
        <dbReference type="SAM" id="MobiDB-lite"/>
    </source>
</evidence>
<feature type="compositionally biased region" description="Acidic residues" evidence="6">
    <location>
        <begin position="1"/>
        <end position="10"/>
    </location>
</feature>
<keyword evidence="10" id="KW-1185">Reference proteome</keyword>
<evidence type="ECO:0000256" key="2">
    <source>
        <dbReference type="ARBA" id="ARBA00022448"/>
    </source>
</evidence>
<dbReference type="PROSITE" id="PS50850">
    <property type="entry name" value="MFS"/>
    <property type="match status" value="1"/>
</dbReference>
<dbReference type="CDD" id="cd17330">
    <property type="entry name" value="MFS_SLC46_TetA_like"/>
    <property type="match status" value="1"/>
</dbReference>
<dbReference type="GO" id="GO:0022857">
    <property type="term" value="F:transmembrane transporter activity"/>
    <property type="evidence" value="ECO:0007669"/>
    <property type="project" value="InterPro"/>
</dbReference>
<feature type="region of interest" description="Disordered" evidence="6">
    <location>
        <begin position="1"/>
        <end position="30"/>
    </location>
</feature>
<evidence type="ECO:0000256" key="7">
    <source>
        <dbReference type="SAM" id="Phobius"/>
    </source>
</evidence>
<dbReference type="EMBL" id="JANVFU010000007">
    <property type="protein sequence ID" value="KAJ3744011.1"/>
    <property type="molecule type" value="Genomic_DNA"/>
</dbReference>
<dbReference type="Pfam" id="PF07690">
    <property type="entry name" value="MFS_1"/>
    <property type="match status" value="1"/>
</dbReference>
<gene>
    <name evidence="9" type="ORF">DFH05DRAFT_1139221</name>
</gene>
<dbReference type="InterPro" id="IPR020846">
    <property type="entry name" value="MFS_dom"/>
</dbReference>
<keyword evidence="5 7" id="KW-0472">Membrane</keyword>
<name>A0A9W8TX41_9AGAR</name>
<feature type="transmembrane region" description="Helical" evidence="7">
    <location>
        <begin position="112"/>
        <end position="129"/>
    </location>
</feature>
<protein>
    <submittedName>
        <fullName evidence="9">Major facilitator superfamily domain-containing protein</fullName>
    </submittedName>
</protein>
<evidence type="ECO:0000256" key="5">
    <source>
        <dbReference type="ARBA" id="ARBA00023136"/>
    </source>
</evidence>
<accession>A0A9W8TX41</accession>
<evidence type="ECO:0000313" key="10">
    <source>
        <dbReference type="Proteomes" id="UP001142393"/>
    </source>
</evidence>
<feature type="transmembrane region" description="Helical" evidence="7">
    <location>
        <begin position="296"/>
        <end position="316"/>
    </location>
</feature>
<dbReference type="InterPro" id="IPR036259">
    <property type="entry name" value="MFS_trans_sf"/>
</dbReference>
<feature type="domain" description="Major facilitator superfamily (MFS) profile" evidence="8">
    <location>
        <begin position="39"/>
        <end position="497"/>
    </location>
</feature>
<evidence type="ECO:0000256" key="4">
    <source>
        <dbReference type="ARBA" id="ARBA00022989"/>
    </source>
</evidence>
<reference evidence="9 10" key="1">
    <citation type="journal article" date="2023" name="Proc. Natl. Acad. Sci. U.S.A.">
        <title>A global phylogenomic analysis of the shiitake genus Lentinula.</title>
        <authorList>
            <person name="Sierra-Patev S."/>
            <person name="Min B."/>
            <person name="Naranjo-Ortiz M."/>
            <person name="Looney B."/>
            <person name="Konkel Z."/>
            <person name="Slot J.C."/>
            <person name="Sakamoto Y."/>
            <person name="Steenwyk J.L."/>
            <person name="Rokas A."/>
            <person name="Carro J."/>
            <person name="Camarero S."/>
            <person name="Ferreira P."/>
            <person name="Molpeceres G."/>
            <person name="Ruiz-Duenas F.J."/>
            <person name="Serrano A."/>
            <person name="Henrissat B."/>
            <person name="Drula E."/>
            <person name="Hughes K.W."/>
            <person name="Mata J.L."/>
            <person name="Ishikawa N.K."/>
            <person name="Vargas-Isla R."/>
            <person name="Ushijima S."/>
            <person name="Smith C.A."/>
            <person name="Donoghue J."/>
            <person name="Ahrendt S."/>
            <person name="Andreopoulos W."/>
            <person name="He G."/>
            <person name="LaButti K."/>
            <person name="Lipzen A."/>
            <person name="Ng V."/>
            <person name="Riley R."/>
            <person name="Sandor L."/>
            <person name="Barry K."/>
            <person name="Martinez A.T."/>
            <person name="Xiao Y."/>
            <person name="Gibbons J.G."/>
            <person name="Terashima K."/>
            <person name="Grigoriev I.V."/>
            <person name="Hibbett D."/>
        </authorList>
    </citation>
    <scope>NUCLEOTIDE SEQUENCE [LARGE SCALE GENOMIC DNA]</scope>
    <source>
        <strain evidence="9 10">TFB7810</strain>
    </source>
</reference>
<organism evidence="9 10">
    <name type="scientific">Lentinula detonsa</name>
    <dbReference type="NCBI Taxonomy" id="2804962"/>
    <lineage>
        <taxon>Eukaryota</taxon>
        <taxon>Fungi</taxon>
        <taxon>Dikarya</taxon>
        <taxon>Basidiomycota</taxon>
        <taxon>Agaricomycotina</taxon>
        <taxon>Agaricomycetes</taxon>
        <taxon>Agaricomycetidae</taxon>
        <taxon>Agaricales</taxon>
        <taxon>Marasmiineae</taxon>
        <taxon>Omphalotaceae</taxon>
        <taxon>Lentinula</taxon>
    </lineage>
</organism>
<dbReference type="PANTHER" id="PTHR23504:SF15">
    <property type="entry name" value="MAJOR FACILITATOR SUPERFAMILY (MFS) PROFILE DOMAIN-CONTAINING PROTEIN"/>
    <property type="match status" value="1"/>
</dbReference>
<feature type="transmembrane region" description="Helical" evidence="7">
    <location>
        <begin position="397"/>
        <end position="426"/>
    </location>
</feature>
<keyword evidence="4 7" id="KW-1133">Transmembrane helix</keyword>
<dbReference type="AlphaFoldDB" id="A0A9W8TX41"/>
<comment type="subcellular location">
    <subcellularLocation>
        <location evidence="1">Membrane</location>
        <topology evidence="1">Multi-pass membrane protein</topology>
    </subcellularLocation>
</comment>